<dbReference type="GO" id="GO:0005840">
    <property type="term" value="C:ribosome"/>
    <property type="evidence" value="ECO:0007669"/>
    <property type="project" value="UniProtKB-KW"/>
</dbReference>
<dbReference type="NCBIfam" id="NF008919">
    <property type="entry name" value="PRK12280.1-3"/>
    <property type="match status" value="1"/>
</dbReference>
<proteinExistence type="inferred from homology"/>
<keyword evidence="4 6" id="KW-0689">Ribosomal protein</keyword>
<dbReference type="GO" id="GO:0006412">
    <property type="term" value="P:translation"/>
    <property type="evidence" value="ECO:0007669"/>
    <property type="project" value="UniProtKB-UniRule"/>
</dbReference>
<dbReference type="AlphaFoldDB" id="A0A059XWK8"/>
<dbReference type="PANTHER" id="PTHR11620">
    <property type="entry name" value="60S RIBOSOMAL PROTEIN L23A"/>
    <property type="match status" value="1"/>
</dbReference>
<dbReference type="GO" id="GO:0019843">
    <property type="term" value="F:rRNA binding"/>
    <property type="evidence" value="ECO:0007669"/>
    <property type="project" value="UniProtKB-UniRule"/>
</dbReference>
<evidence type="ECO:0000256" key="5">
    <source>
        <dbReference type="ARBA" id="ARBA00023274"/>
    </source>
</evidence>
<keyword evidence="2 6" id="KW-0699">rRNA-binding</keyword>
<accession>A0A059XWK8</accession>
<organism evidence="7 8">
    <name type="scientific">Mycoplasmopsis californica</name>
    <dbReference type="NCBI Taxonomy" id="2113"/>
    <lineage>
        <taxon>Bacteria</taxon>
        <taxon>Bacillati</taxon>
        <taxon>Mycoplasmatota</taxon>
        <taxon>Mycoplasmoidales</taxon>
        <taxon>Metamycoplasmataceae</taxon>
        <taxon>Mycoplasmopsis</taxon>
    </lineage>
</organism>
<dbReference type="Pfam" id="PF00276">
    <property type="entry name" value="Ribosomal_L23"/>
    <property type="match status" value="1"/>
</dbReference>
<dbReference type="NCBIfam" id="NF004363">
    <property type="entry name" value="PRK05738.2-4"/>
    <property type="match status" value="1"/>
</dbReference>
<dbReference type="GO" id="GO:1990904">
    <property type="term" value="C:ribonucleoprotein complex"/>
    <property type="evidence" value="ECO:0007669"/>
    <property type="project" value="UniProtKB-KW"/>
</dbReference>
<dbReference type="FunFam" id="3.30.70.330:FF:000001">
    <property type="entry name" value="50S ribosomal protein L23"/>
    <property type="match status" value="1"/>
</dbReference>
<gene>
    <name evidence="6 7" type="primary">rplW</name>
    <name evidence="7" type="ORF">MCFN_02410</name>
</gene>
<sequence length="145" mass="16611">MEKTQVIRRPILTEKTQVLLEQNKYTFEVDWAANKFQIKNAVEFIFDVKVVDVKTIKVDKKAKRVGRFNGFTNRYKKAVVTLAKDDKIVFYANENEAQDQAKAEAKAEKVKANKAQDQEVESKLAEKIAAKKSKKTAKEAEKDSK</sequence>
<evidence type="ECO:0000256" key="6">
    <source>
        <dbReference type="HAMAP-Rule" id="MF_01369"/>
    </source>
</evidence>
<dbReference type="InterPro" id="IPR013025">
    <property type="entry name" value="Ribosomal_uL23-like"/>
</dbReference>
<dbReference type="InterPro" id="IPR012677">
    <property type="entry name" value="Nucleotide-bd_a/b_plait_sf"/>
</dbReference>
<protein>
    <recommendedName>
        <fullName evidence="6">Large ribosomal subunit protein uL23</fullName>
    </recommendedName>
</protein>
<comment type="subunit">
    <text evidence="6">Part of the 50S ribosomal subunit. Contacts protein L29, and trigger factor when it is bound to the ribosome.</text>
</comment>
<dbReference type="HAMAP" id="MF_01369_B">
    <property type="entry name" value="Ribosomal_uL23_B"/>
    <property type="match status" value="1"/>
</dbReference>
<keyword evidence="8" id="KW-1185">Reference proteome</keyword>
<evidence type="ECO:0000256" key="1">
    <source>
        <dbReference type="ARBA" id="ARBA00006700"/>
    </source>
</evidence>
<comment type="similarity">
    <text evidence="1 6">Belongs to the universal ribosomal protein uL23 family.</text>
</comment>
<dbReference type="eggNOG" id="COG0089">
    <property type="taxonomic scope" value="Bacteria"/>
</dbReference>
<evidence type="ECO:0000256" key="4">
    <source>
        <dbReference type="ARBA" id="ARBA00022980"/>
    </source>
</evidence>
<evidence type="ECO:0000313" key="8">
    <source>
        <dbReference type="Proteomes" id="UP000027088"/>
    </source>
</evidence>
<dbReference type="RefSeq" id="WP_038561965.1">
    <property type="nucleotide sequence ID" value="NZ_CP007521.1"/>
</dbReference>
<keyword evidence="5 6" id="KW-0687">Ribonucleoprotein</keyword>
<dbReference type="InterPro" id="IPR012678">
    <property type="entry name" value="Ribosomal_uL23/eL15/eS24_sf"/>
</dbReference>
<dbReference type="GO" id="GO:0003735">
    <property type="term" value="F:structural constituent of ribosome"/>
    <property type="evidence" value="ECO:0007669"/>
    <property type="project" value="InterPro"/>
</dbReference>
<dbReference type="SUPFAM" id="SSF54189">
    <property type="entry name" value="Ribosomal proteins S24e, L23 and L15e"/>
    <property type="match status" value="1"/>
</dbReference>
<keyword evidence="3 6" id="KW-0694">RNA-binding</keyword>
<dbReference type="Proteomes" id="UP000027088">
    <property type="component" value="Chromosome"/>
</dbReference>
<reference evidence="7 8" key="1">
    <citation type="journal article" date="2014" name="Genome Announc.">
        <title>Complete Genome Sequence of the Bovine Mastitis Pathogen Mycoplasma californicum Strain ST-6T (ATCC 33461T).</title>
        <authorList>
            <person name="Calcutt M.J."/>
            <person name="Foecking M.F."/>
            <person name="Fox L.K."/>
        </authorList>
    </citation>
    <scope>NUCLEOTIDE SEQUENCE [LARGE SCALE GENOMIC DNA]</scope>
    <source>
        <strain evidence="7 8">ST-6</strain>
    </source>
</reference>
<dbReference type="Gene3D" id="3.30.70.330">
    <property type="match status" value="1"/>
</dbReference>
<evidence type="ECO:0000256" key="2">
    <source>
        <dbReference type="ARBA" id="ARBA00022730"/>
    </source>
</evidence>
<dbReference type="EMBL" id="CP007521">
    <property type="protein sequence ID" value="AIA29617.1"/>
    <property type="molecule type" value="Genomic_DNA"/>
</dbReference>
<name>A0A059XWK8_9BACT</name>
<evidence type="ECO:0000256" key="3">
    <source>
        <dbReference type="ARBA" id="ARBA00022884"/>
    </source>
</evidence>
<evidence type="ECO:0000313" key="7">
    <source>
        <dbReference type="EMBL" id="AIA29617.1"/>
    </source>
</evidence>
<dbReference type="KEGG" id="mcr:MCFN_02410"/>
<comment type="function">
    <text evidence="6">One of the early assembly proteins it binds 23S rRNA. One of the proteins that surrounds the polypeptide exit tunnel on the outside of the ribosome. Forms the main docking site for trigger factor binding to the ribosome.</text>
</comment>